<name>A0A2W4TAK0_9GAMM</name>
<proteinExistence type="predicted"/>
<organism evidence="1 2">
    <name type="scientific">Candidatus Methylumidiphilus alinenensis</name>
    <dbReference type="NCBI Taxonomy" id="2202197"/>
    <lineage>
        <taxon>Bacteria</taxon>
        <taxon>Pseudomonadati</taxon>
        <taxon>Pseudomonadota</taxon>
        <taxon>Gammaproteobacteria</taxon>
        <taxon>Methylococcales</taxon>
        <taxon>Candidatus Methylumidiphilus</taxon>
    </lineage>
</organism>
<gene>
    <name evidence="1" type="ORF">DM484_10785</name>
</gene>
<evidence type="ECO:0000313" key="1">
    <source>
        <dbReference type="EMBL" id="PZN79777.1"/>
    </source>
</evidence>
<evidence type="ECO:0008006" key="3">
    <source>
        <dbReference type="Google" id="ProtNLM"/>
    </source>
</evidence>
<dbReference type="Proteomes" id="UP000249396">
    <property type="component" value="Unassembled WGS sequence"/>
</dbReference>
<protein>
    <recommendedName>
        <fullName evidence="3">DUF2281 domain-containing protein</fullName>
    </recommendedName>
</protein>
<sequence>MASVAEKIVETVKGMSEQQAAAVLDFAQALQAKKDDEYEQAKQKALALLDDPPLALNGRYWSRESLYDRL</sequence>
<reference evidence="1 2" key="1">
    <citation type="journal article" date="2018" name="Aquat. Microb. Ecol.">
        <title>Gammaproteobacterial methanotrophs dominate.</title>
        <authorList>
            <person name="Rissanen A.J."/>
            <person name="Saarenheimo J."/>
            <person name="Tiirola M."/>
            <person name="Peura S."/>
            <person name="Aalto S.L."/>
            <person name="Karvinen A."/>
            <person name="Nykanen H."/>
        </authorList>
    </citation>
    <scope>NUCLEOTIDE SEQUENCE [LARGE SCALE GENOMIC DNA]</scope>
    <source>
        <strain evidence="1">AMbin10</strain>
    </source>
</reference>
<dbReference type="AlphaFoldDB" id="A0A2W4TAK0"/>
<comment type="caution">
    <text evidence="1">The sequence shown here is derived from an EMBL/GenBank/DDBJ whole genome shotgun (WGS) entry which is preliminary data.</text>
</comment>
<accession>A0A2W4TAK0</accession>
<evidence type="ECO:0000313" key="2">
    <source>
        <dbReference type="Proteomes" id="UP000249396"/>
    </source>
</evidence>
<dbReference type="EMBL" id="QJPH01000292">
    <property type="protein sequence ID" value="PZN79777.1"/>
    <property type="molecule type" value="Genomic_DNA"/>
</dbReference>